<sequence length="691" mass="77982">MDMDLDDLELTDQPNRVATSSRPTRFAPKSAKLKPIPKSEPVILPEPEKTLILPKKQEDIISIPHKNELEGVKQDEESKEEVESKELVESMEVDNDEDDEVVREIDVFFKPSPIDVDTQLYVLQYPLRPSWRPYDMEKCQEVRVKPKKVQVEIDLSLDMDENYDVGVDEHLRITKQTLLSQKVPLTRGCAVGVLVGNKLHLNPVNAVVQLRPSMEHVIPDNLKKKKNIVEATVKSEKTNGGPGPSRTKGNLVRPLNGPDIEVDEPWVSLEYHGVDSIFSSRFRQKMTSEESTPIQFSMNPYDYVNSLCPPTPTEDNRSIVGSQNSTRLERGLFTFISISAATKGEKCTPVVFETHGFDSQGDQVNRFASIKYLAPYDPEEIVLQEIQKHANLVQGLWVCRTNLLPLKGAEAASRDYILCLFRKSDLIPAKILSEYRKETVKEIMTSLAVYRDTCRDWKFKVPTDVQFIKDHPEIVKEQESLWVIREKKMIEMLNERSMRMKLKPSMATKLAASGNTNSGVKKSVNETSSTASMSDETREALPKVLEDIFRQDKICSLQLIRHRLREQAVEKSARPKPQSRAFRAAALGADIPPSELEPLISQVATNIHGVYVAKSSENTTPNPLRDIVIQLFSAKEPHAKLRKADVAEAAKYVLKREMTNAEYSQVTSELCVSVKGNAWVLKSGDEGASYT</sequence>
<feature type="region of interest" description="Disordered" evidence="1">
    <location>
        <begin position="234"/>
        <end position="255"/>
    </location>
</feature>
<dbReference type="STRING" id="3469.A0A4Y7IDT0"/>
<dbReference type="OMA" id="GQAHETM"/>
<dbReference type="PANTHER" id="PTHR12069:SF0">
    <property type="entry name" value="DNA-DIRECTED RNA POLYMERASE III SUBUNIT RPC5"/>
    <property type="match status" value="1"/>
</dbReference>
<protein>
    <recommendedName>
        <fullName evidence="4">DNA-directed RNA polymerase III subunit RPC5</fullName>
    </recommendedName>
</protein>
<evidence type="ECO:0008006" key="4">
    <source>
        <dbReference type="Google" id="ProtNLM"/>
    </source>
</evidence>
<name>A0A4Y7IDT0_PAPSO</name>
<dbReference type="Pfam" id="PF04801">
    <property type="entry name" value="RPC5"/>
    <property type="match status" value="1"/>
</dbReference>
<feature type="region of interest" description="Disordered" evidence="1">
    <location>
        <begin position="1"/>
        <end position="32"/>
    </location>
</feature>
<gene>
    <name evidence="2" type="ORF">C5167_038504</name>
</gene>
<proteinExistence type="predicted"/>
<dbReference type="Gramene" id="RZC45549">
    <property type="protein sequence ID" value="RZC45549"/>
    <property type="gene ID" value="C5167_038504"/>
</dbReference>
<accession>A0A4Y7IDT0</accession>
<feature type="compositionally biased region" description="Polar residues" evidence="1">
    <location>
        <begin position="12"/>
        <end position="23"/>
    </location>
</feature>
<feature type="region of interest" description="Disordered" evidence="1">
    <location>
        <begin position="511"/>
        <end position="535"/>
    </location>
</feature>
<evidence type="ECO:0000313" key="2">
    <source>
        <dbReference type="EMBL" id="RZC45549.1"/>
    </source>
</evidence>
<evidence type="ECO:0000313" key="3">
    <source>
        <dbReference type="Proteomes" id="UP000316621"/>
    </source>
</evidence>
<reference evidence="2 3" key="1">
    <citation type="journal article" date="2018" name="Science">
        <title>The opium poppy genome and morphinan production.</title>
        <authorList>
            <person name="Guo L."/>
            <person name="Winzer T."/>
            <person name="Yang X."/>
            <person name="Li Y."/>
            <person name="Ning Z."/>
            <person name="He Z."/>
            <person name="Teodor R."/>
            <person name="Lu Y."/>
            <person name="Bowser T.A."/>
            <person name="Graham I.A."/>
            <person name="Ye K."/>
        </authorList>
    </citation>
    <scope>NUCLEOTIDE SEQUENCE [LARGE SCALE GENOMIC DNA]</scope>
    <source>
        <strain evidence="3">cv. HN1</strain>
        <tissue evidence="2">Leaves</tissue>
    </source>
</reference>
<dbReference type="GO" id="GO:0005666">
    <property type="term" value="C:RNA polymerase III complex"/>
    <property type="evidence" value="ECO:0007669"/>
    <property type="project" value="TreeGrafter"/>
</dbReference>
<dbReference type="EMBL" id="CM010715">
    <property type="protein sequence ID" value="RZC45549.1"/>
    <property type="molecule type" value="Genomic_DNA"/>
</dbReference>
<feature type="compositionally biased region" description="Polar residues" evidence="1">
    <location>
        <begin position="513"/>
        <end position="534"/>
    </location>
</feature>
<dbReference type="GO" id="GO:0042797">
    <property type="term" value="P:tRNA transcription by RNA polymerase III"/>
    <property type="evidence" value="ECO:0007669"/>
    <property type="project" value="TreeGrafter"/>
</dbReference>
<keyword evidence="3" id="KW-1185">Reference proteome</keyword>
<organism evidence="2 3">
    <name type="scientific">Papaver somniferum</name>
    <name type="common">Opium poppy</name>
    <dbReference type="NCBI Taxonomy" id="3469"/>
    <lineage>
        <taxon>Eukaryota</taxon>
        <taxon>Viridiplantae</taxon>
        <taxon>Streptophyta</taxon>
        <taxon>Embryophyta</taxon>
        <taxon>Tracheophyta</taxon>
        <taxon>Spermatophyta</taxon>
        <taxon>Magnoliopsida</taxon>
        <taxon>Ranunculales</taxon>
        <taxon>Papaveraceae</taxon>
        <taxon>Papaveroideae</taxon>
        <taxon>Papaver</taxon>
    </lineage>
</organism>
<dbReference type="AlphaFoldDB" id="A0A4Y7IDT0"/>
<dbReference type="InterPro" id="IPR006886">
    <property type="entry name" value="RNA_pol_III_Rpc5"/>
</dbReference>
<feature type="compositionally biased region" description="Acidic residues" evidence="1">
    <location>
        <begin position="1"/>
        <end position="10"/>
    </location>
</feature>
<evidence type="ECO:0000256" key="1">
    <source>
        <dbReference type="SAM" id="MobiDB-lite"/>
    </source>
</evidence>
<dbReference type="PANTHER" id="PTHR12069">
    <property type="entry name" value="DNA-DIRECTED RNA POLYMERASES III 80 KDA POLYPEPTIDE RNA POLYMERASE III SUBUNIT 5"/>
    <property type="match status" value="1"/>
</dbReference>
<dbReference type="Proteomes" id="UP000316621">
    <property type="component" value="Chromosome 1"/>
</dbReference>